<proteinExistence type="predicted"/>
<reference evidence="1" key="1">
    <citation type="journal article" date="2021" name="Proc. Natl. Acad. Sci. U.S.A.">
        <title>A Catalog of Tens of Thousands of Viruses from Human Metagenomes Reveals Hidden Associations with Chronic Diseases.</title>
        <authorList>
            <person name="Tisza M.J."/>
            <person name="Buck C.B."/>
        </authorList>
    </citation>
    <scope>NUCLEOTIDE SEQUENCE</scope>
    <source>
        <strain evidence="1">CtTC45</strain>
    </source>
</reference>
<evidence type="ECO:0000313" key="1">
    <source>
        <dbReference type="EMBL" id="DAD72199.1"/>
    </source>
</evidence>
<name>A0A8S5LQT3_9CAUD</name>
<organism evidence="1">
    <name type="scientific">Siphoviridae sp. ctTC45</name>
    <dbReference type="NCBI Taxonomy" id="2827573"/>
    <lineage>
        <taxon>Viruses</taxon>
        <taxon>Duplodnaviria</taxon>
        <taxon>Heunggongvirae</taxon>
        <taxon>Uroviricota</taxon>
        <taxon>Caudoviricetes</taxon>
    </lineage>
</organism>
<accession>A0A8S5LQT3</accession>
<sequence>MWKPKTVATTDNVYTYLRLFNLNYSEPICCSRRLTFYFYRKCKAQVPLHLQRYQ</sequence>
<protein>
    <submittedName>
        <fullName evidence="1">Uncharacterized protein</fullName>
    </submittedName>
</protein>
<dbReference type="EMBL" id="BK015895">
    <property type="protein sequence ID" value="DAD72199.1"/>
    <property type="molecule type" value="Genomic_DNA"/>
</dbReference>